<dbReference type="AlphaFoldDB" id="A0A179HJ66"/>
<protein>
    <submittedName>
        <fullName evidence="1">Uncharacterized protein</fullName>
    </submittedName>
</protein>
<evidence type="ECO:0000313" key="1">
    <source>
        <dbReference type="EMBL" id="OAQ90496.1"/>
    </source>
</evidence>
<organism evidence="1 2">
    <name type="scientific">Purpureocillium lilacinum</name>
    <name type="common">Paecilomyces lilacinus</name>
    <dbReference type="NCBI Taxonomy" id="33203"/>
    <lineage>
        <taxon>Eukaryota</taxon>
        <taxon>Fungi</taxon>
        <taxon>Dikarya</taxon>
        <taxon>Ascomycota</taxon>
        <taxon>Pezizomycotina</taxon>
        <taxon>Sordariomycetes</taxon>
        <taxon>Hypocreomycetidae</taxon>
        <taxon>Hypocreales</taxon>
        <taxon>Ophiocordycipitaceae</taxon>
        <taxon>Purpureocillium</taxon>
    </lineage>
</organism>
<reference evidence="1 2" key="1">
    <citation type="submission" date="2016-02" db="EMBL/GenBank/DDBJ databases">
        <title>Biosynthesis of antibiotic leucinostatins and their inhibition on Phytophthora in bio-control Purpureocillium lilacinum.</title>
        <authorList>
            <person name="Wang G."/>
            <person name="Liu Z."/>
            <person name="Lin R."/>
            <person name="Li E."/>
            <person name="Mao Z."/>
            <person name="Ling J."/>
            <person name="Yin W."/>
            <person name="Xie B."/>
        </authorList>
    </citation>
    <scope>NUCLEOTIDE SEQUENCE [LARGE SCALE GENOMIC DNA]</scope>
    <source>
        <strain evidence="1">PLFJ-1</strain>
    </source>
</reference>
<dbReference type="EMBL" id="LSBI01000004">
    <property type="protein sequence ID" value="OAQ90496.1"/>
    <property type="molecule type" value="Genomic_DNA"/>
</dbReference>
<dbReference type="Proteomes" id="UP000078340">
    <property type="component" value="Unassembled WGS sequence"/>
</dbReference>
<sequence length="92" mass="10271">MSYRHKHTSEVFLSAVIDQIRCVAARFCGSCWTLAARGSSDATRLTFSPMLRAVAFLASHSTLTRLQLDLLFNPGYERLAYTSVEEGWALQA</sequence>
<evidence type="ECO:0000313" key="2">
    <source>
        <dbReference type="Proteomes" id="UP000078340"/>
    </source>
</evidence>
<gene>
    <name evidence="1" type="ORF">VFPFJ_04656</name>
</gene>
<name>A0A179HJ66_PURLI</name>
<accession>A0A179HJ66</accession>
<comment type="caution">
    <text evidence="1">The sequence shown here is derived from an EMBL/GenBank/DDBJ whole genome shotgun (WGS) entry which is preliminary data.</text>
</comment>
<proteinExistence type="predicted"/>